<dbReference type="Pfam" id="PF13966">
    <property type="entry name" value="zf-RVT"/>
    <property type="match status" value="1"/>
</dbReference>
<evidence type="ECO:0000259" key="1">
    <source>
        <dbReference type="Pfam" id="PF13456"/>
    </source>
</evidence>
<dbReference type="Proteomes" id="UP000826656">
    <property type="component" value="Unassembled WGS sequence"/>
</dbReference>
<dbReference type="CDD" id="cd06222">
    <property type="entry name" value="RNase_H_like"/>
    <property type="match status" value="1"/>
</dbReference>
<evidence type="ECO:0000313" key="4">
    <source>
        <dbReference type="Proteomes" id="UP000826656"/>
    </source>
</evidence>
<dbReference type="SUPFAM" id="SSF53098">
    <property type="entry name" value="Ribonuclease H-like"/>
    <property type="match status" value="1"/>
</dbReference>
<accession>A0ABQ7VC17</accession>
<comment type="caution">
    <text evidence="3">The sequence shown here is derived from an EMBL/GenBank/DDBJ whole genome shotgun (WGS) entry which is preliminary data.</text>
</comment>
<dbReference type="PANTHER" id="PTHR47723:SF24">
    <property type="entry name" value="RNASE H TYPE-1 DOMAIN-CONTAINING PROTEIN"/>
    <property type="match status" value="1"/>
</dbReference>
<organism evidence="3 4">
    <name type="scientific">Solanum tuberosum</name>
    <name type="common">Potato</name>
    <dbReference type="NCBI Taxonomy" id="4113"/>
    <lineage>
        <taxon>Eukaryota</taxon>
        <taxon>Viridiplantae</taxon>
        <taxon>Streptophyta</taxon>
        <taxon>Embryophyta</taxon>
        <taxon>Tracheophyta</taxon>
        <taxon>Spermatophyta</taxon>
        <taxon>Magnoliopsida</taxon>
        <taxon>eudicotyledons</taxon>
        <taxon>Gunneridae</taxon>
        <taxon>Pentapetalae</taxon>
        <taxon>asterids</taxon>
        <taxon>lamiids</taxon>
        <taxon>Solanales</taxon>
        <taxon>Solanaceae</taxon>
        <taxon>Solanoideae</taxon>
        <taxon>Solaneae</taxon>
        <taxon>Solanum</taxon>
    </lineage>
</organism>
<dbReference type="InterPro" id="IPR002156">
    <property type="entry name" value="RNaseH_domain"/>
</dbReference>
<dbReference type="InterPro" id="IPR053151">
    <property type="entry name" value="RNase_H-like"/>
</dbReference>
<gene>
    <name evidence="3" type="ORF">KY290_017664</name>
</gene>
<dbReference type="EMBL" id="JAIVGD010000013">
    <property type="protein sequence ID" value="KAH0761591.1"/>
    <property type="molecule type" value="Genomic_DNA"/>
</dbReference>
<feature type="domain" description="Reverse transcriptase zinc-binding" evidence="2">
    <location>
        <begin position="23"/>
        <end position="108"/>
    </location>
</feature>
<evidence type="ECO:0008006" key="5">
    <source>
        <dbReference type="Google" id="ProtNLM"/>
    </source>
</evidence>
<dbReference type="InterPro" id="IPR036397">
    <property type="entry name" value="RNaseH_sf"/>
</dbReference>
<feature type="domain" description="RNase H type-1" evidence="1">
    <location>
        <begin position="231"/>
        <end position="349"/>
    </location>
</feature>
<evidence type="ECO:0000313" key="3">
    <source>
        <dbReference type="EMBL" id="KAH0761591.1"/>
    </source>
</evidence>
<dbReference type="Pfam" id="PF13456">
    <property type="entry name" value="RVT_3"/>
    <property type="match status" value="1"/>
</dbReference>
<dbReference type="PANTHER" id="PTHR47723">
    <property type="entry name" value="OS05G0353850 PROTEIN"/>
    <property type="match status" value="1"/>
</dbReference>
<dbReference type="InterPro" id="IPR026960">
    <property type="entry name" value="RVT-Znf"/>
</dbReference>
<name>A0ABQ7VC17_SOLTU</name>
<keyword evidence="4" id="KW-1185">Reference proteome</keyword>
<dbReference type="InterPro" id="IPR044730">
    <property type="entry name" value="RNase_H-like_dom_plant"/>
</dbReference>
<dbReference type="InterPro" id="IPR012337">
    <property type="entry name" value="RNaseH-like_sf"/>
</dbReference>
<evidence type="ECO:0000259" key="2">
    <source>
        <dbReference type="Pfam" id="PF13966"/>
    </source>
</evidence>
<proteinExistence type="predicted"/>
<protein>
    <recommendedName>
        <fullName evidence="5">Non-LTR retroelement reverse transcriptase</fullName>
    </recommendedName>
</protein>
<dbReference type="Gene3D" id="3.30.420.10">
    <property type="entry name" value="Ribonuclease H-like superfamily/Ribonuclease H"/>
    <property type="match status" value="1"/>
</dbReference>
<sequence length="399" mass="46161">MRSSEDEEQWDKPWWILQTSGKFIVGSAWYFLREKHEVCLKYKYIWSAGIPFKISFFNWRLWKQRIPIGEVLVRNRMSDGVVCGCCDDGVQETIEHLFIRCSFTNFIWRYFAGSTGVEGPFLQLKDTVYKWWNADASAKLKPVLMVVPLFICWQEWKRRNALKFGGSMSYLSMRGGVANNLILLAKQLYPWIHHLPNNWPDLVRYLTAYTPRIDCKVVYWKLPRQNTFKCNTDGSSKGNPGPSSSAFCIRDDQGNLVYAEGNMIGLSNNLSAEIVAIRLGLEYCSNNNLFPLIIETNSLATMKMVEGVWHRPWEVTIEVRRIQILKNGLEVAIVHTLREGNKLTDFMANIVFSFAGTDSICYNDFQDLPSEAKTILNMDKRQIPNLRIRKFQNGDFAQD</sequence>
<reference evidence="3 4" key="1">
    <citation type="journal article" date="2021" name="bioRxiv">
        <title>Chromosome-scale and haplotype-resolved genome assembly of a tetraploid potato cultivar.</title>
        <authorList>
            <person name="Sun H."/>
            <person name="Jiao W.-B."/>
            <person name="Krause K."/>
            <person name="Campoy J.A."/>
            <person name="Goel M."/>
            <person name="Folz-Donahue K."/>
            <person name="Kukat C."/>
            <person name="Huettel B."/>
            <person name="Schneeberger K."/>
        </authorList>
    </citation>
    <scope>NUCLEOTIDE SEQUENCE [LARGE SCALE GENOMIC DNA]</scope>
    <source>
        <strain evidence="3">SolTubOtavaFocal</strain>
        <tissue evidence="3">Leaves</tissue>
    </source>
</reference>